<proteinExistence type="predicted"/>
<evidence type="ECO:0000256" key="4">
    <source>
        <dbReference type="ARBA" id="ARBA00023136"/>
    </source>
</evidence>
<keyword evidence="4" id="KW-0472">Membrane</keyword>
<keyword evidence="10" id="KW-1185">Reference proteome</keyword>
<dbReference type="CDD" id="cd06339">
    <property type="entry name" value="PBP1_YraM_LppC_lipoprotein-like"/>
    <property type="match status" value="1"/>
</dbReference>
<accession>A0ABP9FEK9</accession>
<dbReference type="PANTHER" id="PTHR38038:SF1">
    <property type="entry name" value="PENICILLIN-BINDING PROTEIN ACTIVATOR LPOA"/>
    <property type="match status" value="1"/>
</dbReference>
<dbReference type="Gene3D" id="1.25.40.10">
    <property type="entry name" value="Tetratricopeptide repeat domain"/>
    <property type="match status" value="1"/>
</dbReference>
<evidence type="ECO:0000256" key="2">
    <source>
        <dbReference type="ARBA" id="ARBA00022960"/>
    </source>
</evidence>
<dbReference type="InterPro" id="IPR011990">
    <property type="entry name" value="TPR-like_helical_dom_sf"/>
</dbReference>
<dbReference type="Pfam" id="PF04348">
    <property type="entry name" value="LppC"/>
    <property type="match status" value="1"/>
</dbReference>
<evidence type="ECO:0000256" key="1">
    <source>
        <dbReference type="ARBA" id="ARBA00022729"/>
    </source>
</evidence>
<reference evidence="10" key="1">
    <citation type="journal article" date="2019" name="Int. J. Syst. Evol. Microbiol.">
        <title>The Global Catalogue of Microorganisms (GCM) 10K type strain sequencing project: providing services to taxonomists for standard genome sequencing and annotation.</title>
        <authorList>
            <consortium name="The Broad Institute Genomics Platform"/>
            <consortium name="The Broad Institute Genome Sequencing Center for Infectious Disease"/>
            <person name="Wu L."/>
            <person name="Ma J."/>
        </authorList>
    </citation>
    <scope>NUCLEOTIDE SEQUENCE [LARGE SCALE GENOMIC DNA]</scope>
    <source>
        <strain evidence="10">JCM 18401</strain>
    </source>
</reference>
<evidence type="ECO:0000313" key="10">
    <source>
        <dbReference type="Proteomes" id="UP001499988"/>
    </source>
</evidence>
<evidence type="ECO:0000256" key="3">
    <source>
        <dbReference type="ARBA" id="ARBA00022984"/>
    </source>
</evidence>
<dbReference type="Gene3D" id="3.40.50.2300">
    <property type="match status" value="2"/>
</dbReference>
<dbReference type="Proteomes" id="UP001499988">
    <property type="component" value="Unassembled WGS sequence"/>
</dbReference>
<evidence type="ECO:0000313" key="9">
    <source>
        <dbReference type="EMBL" id="GAA4900618.1"/>
    </source>
</evidence>
<keyword evidence="2" id="KW-0133">Cell shape</keyword>
<dbReference type="SUPFAM" id="SSF53822">
    <property type="entry name" value="Periplasmic binding protein-like I"/>
    <property type="match status" value="1"/>
</dbReference>
<dbReference type="Gene3D" id="1.25.40.650">
    <property type="match status" value="1"/>
</dbReference>
<keyword evidence="1 8" id="KW-0732">Signal</keyword>
<evidence type="ECO:0000256" key="8">
    <source>
        <dbReference type="SAM" id="SignalP"/>
    </source>
</evidence>
<dbReference type="InterPro" id="IPR007443">
    <property type="entry name" value="LpoA"/>
</dbReference>
<dbReference type="InterPro" id="IPR028082">
    <property type="entry name" value="Peripla_BP_I"/>
</dbReference>
<evidence type="ECO:0000256" key="7">
    <source>
        <dbReference type="ARBA" id="ARBA00023288"/>
    </source>
</evidence>
<dbReference type="EMBL" id="BAABJZ010000103">
    <property type="protein sequence ID" value="GAA4900618.1"/>
    <property type="molecule type" value="Genomic_DNA"/>
</dbReference>
<organism evidence="9 10">
    <name type="scientific">Ferrimonas pelagia</name>
    <dbReference type="NCBI Taxonomy" id="1177826"/>
    <lineage>
        <taxon>Bacteria</taxon>
        <taxon>Pseudomonadati</taxon>
        <taxon>Pseudomonadota</taxon>
        <taxon>Gammaproteobacteria</taxon>
        <taxon>Alteromonadales</taxon>
        <taxon>Ferrimonadaceae</taxon>
        <taxon>Ferrimonas</taxon>
    </lineage>
</organism>
<feature type="chain" id="PRO_5045317305" evidence="8">
    <location>
        <begin position="28"/>
        <end position="611"/>
    </location>
</feature>
<keyword evidence="3" id="KW-0573">Peptidoglycan synthesis</keyword>
<gene>
    <name evidence="9" type="ORF">GCM10023333_38150</name>
</gene>
<name>A0ABP9FEK9_9GAMM</name>
<evidence type="ECO:0000256" key="5">
    <source>
        <dbReference type="ARBA" id="ARBA00023139"/>
    </source>
</evidence>
<feature type="signal peptide" evidence="8">
    <location>
        <begin position="1"/>
        <end position="27"/>
    </location>
</feature>
<keyword evidence="7" id="KW-0449">Lipoprotein</keyword>
<keyword evidence="6" id="KW-0998">Cell outer membrane</keyword>
<keyword evidence="5" id="KW-0564">Palmitate</keyword>
<dbReference type="PROSITE" id="PS51257">
    <property type="entry name" value="PROKAR_LIPOPROTEIN"/>
    <property type="match status" value="1"/>
</dbReference>
<comment type="caution">
    <text evidence="9">The sequence shown here is derived from an EMBL/GenBank/DDBJ whole genome shotgun (WGS) entry which is preliminary data.</text>
</comment>
<sequence>MLVKSHCSSFRLSARHWLSAALLCALAGCASGPEPQRTSPEVTIPLGQASNAPSYYLDQADRASGERRQTYLLLAARAYLQQGQMAPANALLDSLAASLPSQGTLQVEYRLLRARQALESAQRDDVLTWLDWPGHWALSPAQWRDAYALQIRLHQSTGDAIAQAHAHYALSPYLEPDYQQSNWDQIWRLLSAQPEELLRSAIDGSPDRVWRAWLELAWLAQHYAVQPATMLSELARWQRANPSHPAARKLPEDLERALNVQPYRPQQVAVLLPLSGQYASQARAIQDGLLANLLSQDSDRQVQFYDTQAMTVQQAYQQALEQGAEFVIGPLLKSNLDQLLTVYQHEVPLLALNQDDSHQRGADLYFFSLDPEAEAEQAAERMRYQGIKQPMVLASNTATGKRLAERFSQQWQSLTEDPVEIHYFQGNDDMRQSVQQAMHVDQSNARIDEIKRLFGNNTKADFRSRRDIDALYLVTTANEVRLLKPFVDVNLAVFADPLLLYASSRAHGELQNDQHAAELEGLRLSDMPWLLSDNAQQQQAAELWPERSLSLQRLYAMGYDSWSLIDRLAQMQVFTGYRMRGLSGQLTVDPDGNLERQLDWARYRRGALRPE</sequence>
<dbReference type="PANTHER" id="PTHR38038">
    <property type="entry name" value="PENICILLIN-BINDING PROTEIN ACTIVATOR LPOA"/>
    <property type="match status" value="1"/>
</dbReference>
<evidence type="ECO:0000256" key="6">
    <source>
        <dbReference type="ARBA" id="ARBA00023237"/>
    </source>
</evidence>
<protein>
    <submittedName>
        <fullName evidence="9">Penicillin-binding protein activator</fullName>
    </submittedName>
</protein>